<dbReference type="SUPFAM" id="SSF55785">
    <property type="entry name" value="PYP-like sensor domain (PAS domain)"/>
    <property type="match status" value="4"/>
</dbReference>
<keyword evidence="4" id="KW-0808">Transferase</keyword>
<dbReference type="RefSeq" id="WP_213237740.1">
    <property type="nucleotide sequence ID" value="NZ_JAHBCL010000027.1"/>
</dbReference>
<dbReference type="EC" id="2.7.13.3" evidence="2"/>
<feature type="transmembrane region" description="Helical" evidence="6">
    <location>
        <begin position="29"/>
        <end position="47"/>
    </location>
</feature>
<evidence type="ECO:0000256" key="2">
    <source>
        <dbReference type="ARBA" id="ARBA00012438"/>
    </source>
</evidence>
<dbReference type="NCBIfam" id="TIGR00229">
    <property type="entry name" value="sensory_box"/>
    <property type="match status" value="1"/>
</dbReference>
<comment type="catalytic activity">
    <reaction evidence="1">
        <text>ATP + protein L-histidine = ADP + protein N-phospho-L-histidine.</text>
        <dbReference type="EC" id="2.7.13.3"/>
    </reaction>
</comment>
<dbReference type="InterPro" id="IPR013655">
    <property type="entry name" value="PAS_fold_3"/>
</dbReference>
<dbReference type="InterPro" id="IPR052162">
    <property type="entry name" value="Sensor_kinase/Photoreceptor"/>
</dbReference>
<keyword evidence="10" id="KW-1185">Reference proteome</keyword>
<protein>
    <recommendedName>
        <fullName evidence="2">histidine kinase</fullName>
        <ecNumber evidence="2">2.7.13.3</ecNumber>
    </recommendedName>
</protein>
<evidence type="ECO:0000256" key="6">
    <source>
        <dbReference type="SAM" id="Phobius"/>
    </source>
</evidence>
<accession>A0ABS5PRU8</accession>
<keyword evidence="5" id="KW-0418">Kinase</keyword>
<evidence type="ECO:0000256" key="4">
    <source>
        <dbReference type="ARBA" id="ARBA00022679"/>
    </source>
</evidence>
<evidence type="ECO:0000256" key="3">
    <source>
        <dbReference type="ARBA" id="ARBA00022553"/>
    </source>
</evidence>
<dbReference type="SMART" id="SM00091">
    <property type="entry name" value="PAS"/>
    <property type="match status" value="4"/>
</dbReference>
<feature type="transmembrane region" description="Helical" evidence="6">
    <location>
        <begin position="59"/>
        <end position="80"/>
    </location>
</feature>
<reference evidence="9 10" key="1">
    <citation type="submission" date="2021-05" db="EMBL/GenBank/DDBJ databases">
        <title>Fusibacter ferrireducens sp. nov., an anaerobic, sulfur- and Fe-reducing bacterium isolated from the mangrove sediment.</title>
        <authorList>
            <person name="Qiu D."/>
        </authorList>
    </citation>
    <scope>NUCLEOTIDE SEQUENCE [LARGE SCALE GENOMIC DNA]</scope>
    <source>
        <strain evidence="9 10">DSM 12116</strain>
    </source>
</reference>
<dbReference type="InterPro" id="IPR035965">
    <property type="entry name" value="PAS-like_dom_sf"/>
</dbReference>
<keyword evidence="6" id="KW-1133">Transmembrane helix</keyword>
<evidence type="ECO:0000313" key="9">
    <source>
        <dbReference type="EMBL" id="MBS7527878.1"/>
    </source>
</evidence>
<keyword evidence="6" id="KW-0472">Membrane</keyword>
<feature type="domain" description="PAC" evidence="8">
    <location>
        <begin position="873"/>
        <end position="925"/>
    </location>
</feature>
<dbReference type="CDD" id="cd00130">
    <property type="entry name" value="PAS"/>
    <property type="match status" value="1"/>
</dbReference>
<evidence type="ECO:0000259" key="8">
    <source>
        <dbReference type="PROSITE" id="PS50113"/>
    </source>
</evidence>
<dbReference type="PROSITE" id="PS50113">
    <property type="entry name" value="PAC"/>
    <property type="match status" value="1"/>
</dbReference>
<dbReference type="InterPro" id="IPR000700">
    <property type="entry name" value="PAS-assoc_C"/>
</dbReference>
<dbReference type="Proteomes" id="UP000746471">
    <property type="component" value="Unassembled WGS sequence"/>
</dbReference>
<proteinExistence type="predicted"/>
<name>A0ABS5PRU8_9FIRM</name>
<keyword evidence="6" id="KW-0812">Transmembrane</keyword>
<dbReference type="InterPro" id="IPR000014">
    <property type="entry name" value="PAS"/>
</dbReference>
<dbReference type="Pfam" id="PF08447">
    <property type="entry name" value="PAS_3"/>
    <property type="match status" value="1"/>
</dbReference>
<evidence type="ECO:0000256" key="5">
    <source>
        <dbReference type="ARBA" id="ARBA00022777"/>
    </source>
</evidence>
<gene>
    <name evidence="9" type="ORF">KHM83_14430</name>
</gene>
<evidence type="ECO:0000256" key="1">
    <source>
        <dbReference type="ARBA" id="ARBA00000085"/>
    </source>
</evidence>
<feature type="domain" description="PAS" evidence="7">
    <location>
        <begin position="430"/>
        <end position="508"/>
    </location>
</feature>
<dbReference type="Pfam" id="PF13426">
    <property type="entry name" value="PAS_9"/>
    <property type="match status" value="2"/>
</dbReference>
<organism evidence="9 10">
    <name type="scientific">Fusibacter paucivorans</name>
    <dbReference type="NCBI Taxonomy" id="76009"/>
    <lineage>
        <taxon>Bacteria</taxon>
        <taxon>Bacillati</taxon>
        <taxon>Bacillota</taxon>
        <taxon>Clostridia</taxon>
        <taxon>Eubacteriales</taxon>
        <taxon>Eubacteriales Family XII. Incertae Sedis</taxon>
        <taxon>Fusibacter</taxon>
    </lineage>
</organism>
<comment type="caution">
    <text evidence="9">The sequence shown here is derived from an EMBL/GenBank/DDBJ whole genome shotgun (WGS) entry which is preliminary data.</text>
</comment>
<evidence type="ECO:0000259" key="7">
    <source>
        <dbReference type="PROSITE" id="PS50112"/>
    </source>
</evidence>
<dbReference type="PANTHER" id="PTHR43304">
    <property type="entry name" value="PHYTOCHROME-LIKE PROTEIN CPH1"/>
    <property type="match status" value="1"/>
</dbReference>
<evidence type="ECO:0000313" key="10">
    <source>
        <dbReference type="Proteomes" id="UP000746471"/>
    </source>
</evidence>
<sequence>MTKLVLFIKLGLVLYIILQIIYESVKNKSLRNVFIFMALFAMASVDIRRLSTNAPVDLFSEVILIFILLYIIITVLHVLFNGKTPTNHIVDYQVQLLSDVIENVEEGIAIINVSDLNVIASNEAFNQFIHTYSRYITLHEMISRYNRGNRIIELKGFENETHYFRISLTTIDNSRIRIHINDISDSKLKEIALEAELEAYVQLCDTVQYAVMCFDSNMETELVNAGAKQLFMAQEEAAFGRNELMDVSLETFMMLDSMKKDLEHSNEPEITLTRAVYIGGQTHYIEAKMHQHQHAKHLSYIVEMRDQTAQVRLKTRLNAMHSLVFEIEGMPLLEDVYYDLIAEKPYFIGVNLMEKEMDADLFAAFAHMLTETDFMLMSDIRKSYADDRYINQKIGSDMPFYIYRIVRDTFGYAVGIVLRRSIQARQYLKIEEVGRNIMPHVRDGIIVINDEMQIIFINDMMLRMLSQKRDVLFGKPIALLLEEHYELRHPERLGSNQSIHFEMNMKDADGQLIPVDVIEIAIQGVNGHNMILLVRDMVERNLFRRRFMESQNKYEQIINTLQDDIVEIALPERRVAIIQSIALDRQVVGSEYTYYEWLEQIHAEDRAKVSESIDIITSEKSERHIFDYRIFDKGKWIWTRSTGNYVSEGESAFVLLVNQSINEIKKMESELLESRFILAESEKITDMAHWKFDIGSNVFLVSDNFVNVLKLKKISKEIAYDALLEQMHPADRLYFKEKFYDMIWRGERLDIVCRIIRHGDIRFLQIVGESYNRHNVPQYAIGNVMDVSEKINVEHKLENSKQLLNTIIEQSPTGIIVVKRLGKIEVINPTALHLLHLDERQSVTTSVLKSHMEVHFEDDEIGQIRVILSQLLSDRHFSTILRDDFNQTLRLISSPLIDEEGRYTGNILILVDITERERLFDRYRSESEKLLKVERLARLAHFEFKNEFESPEYSETLKDIFAIDVISMPFRKLLFSFIAAYDAERVRVFLDETVGKVGISHIEFDIADGEKKKKHLLMYLDQQTVNGDIICQGTIQDITYETDCNLTTERCLKIDQLAKTIADHLLETVNAFNQFQNLNNEGNTSACDGEIQVIEANLQVLEEATESLRTLTRY</sequence>
<dbReference type="PANTHER" id="PTHR43304:SF1">
    <property type="entry name" value="PAC DOMAIN-CONTAINING PROTEIN"/>
    <property type="match status" value="1"/>
</dbReference>
<dbReference type="PROSITE" id="PS50112">
    <property type="entry name" value="PAS"/>
    <property type="match status" value="1"/>
</dbReference>
<dbReference type="EMBL" id="JAHBCL010000027">
    <property type="protein sequence ID" value="MBS7527878.1"/>
    <property type="molecule type" value="Genomic_DNA"/>
</dbReference>
<dbReference type="Gene3D" id="3.30.450.20">
    <property type="entry name" value="PAS domain"/>
    <property type="match status" value="4"/>
</dbReference>
<keyword evidence="3" id="KW-0597">Phosphoprotein</keyword>